<feature type="signal peptide" evidence="1">
    <location>
        <begin position="1"/>
        <end position="25"/>
    </location>
</feature>
<dbReference type="RefSeq" id="WP_202720737.1">
    <property type="nucleotide sequence ID" value="NZ_BPEX01000001.1"/>
</dbReference>
<keyword evidence="3" id="KW-1185">Reference proteome</keyword>
<dbReference type="InterPro" id="IPR007497">
    <property type="entry name" value="SIMPL/DUF541"/>
</dbReference>
<protein>
    <submittedName>
        <fullName evidence="2">Oxidative stress defense protein</fullName>
    </submittedName>
</protein>
<dbReference type="Pfam" id="PF04402">
    <property type="entry name" value="SIMPL"/>
    <property type="match status" value="1"/>
</dbReference>
<reference evidence="2 3" key="1">
    <citation type="submission" date="2021-01" db="EMBL/GenBank/DDBJ databases">
        <title>Genome sequence of Shewanella schlegeliana JCM 11561.</title>
        <authorList>
            <person name="Zhang H."/>
            <person name="Li C."/>
        </authorList>
    </citation>
    <scope>NUCLEOTIDE SEQUENCE [LARGE SCALE GENOMIC DNA]</scope>
    <source>
        <strain evidence="2 3">JCM 11561</strain>
    </source>
</reference>
<evidence type="ECO:0000256" key="1">
    <source>
        <dbReference type="SAM" id="SignalP"/>
    </source>
</evidence>
<feature type="chain" id="PRO_5045401902" evidence="1">
    <location>
        <begin position="26"/>
        <end position="236"/>
    </location>
</feature>
<dbReference type="Proteomes" id="UP000604898">
    <property type="component" value="Unassembled WGS sequence"/>
</dbReference>
<proteinExistence type="predicted"/>
<dbReference type="Gene3D" id="3.30.70.2970">
    <property type="entry name" value="Protein of unknown function (DUF541), domain 2"/>
    <property type="match status" value="1"/>
</dbReference>
<name>A0ABS1SVH1_9GAMM</name>
<dbReference type="PANTHER" id="PTHR34387:SF1">
    <property type="entry name" value="PERIPLASMIC IMMUNOGENIC PROTEIN"/>
    <property type="match status" value="1"/>
</dbReference>
<dbReference type="InterPro" id="IPR052022">
    <property type="entry name" value="26kDa_periplasmic_antigen"/>
</dbReference>
<dbReference type="PANTHER" id="PTHR34387">
    <property type="entry name" value="SLR1258 PROTEIN"/>
    <property type="match status" value="1"/>
</dbReference>
<dbReference type="Gene3D" id="3.30.110.170">
    <property type="entry name" value="Protein of unknown function (DUF541), domain 1"/>
    <property type="match status" value="1"/>
</dbReference>
<accession>A0ABS1SVH1</accession>
<gene>
    <name evidence="2" type="ORF">JMA39_05105</name>
</gene>
<comment type="caution">
    <text evidence="2">The sequence shown here is derived from an EMBL/GenBank/DDBJ whole genome shotgun (WGS) entry which is preliminary data.</text>
</comment>
<evidence type="ECO:0000313" key="3">
    <source>
        <dbReference type="Proteomes" id="UP000604898"/>
    </source>
</evidence>
<sequence length="236" mass="25981">MKSSIIAALISGFIASTSMVATAQAADLDFPSLNTVGSSEISVKADMAEVNVEVVVRAKTAKEAKTESDKAVASFLARLEKAGVDRELIQSANISLQPQYQYEKNKPNQLIGYSANRRIKVTVLKLAELNDILDSALEQGMNRINNIALKSSKEAQYVEQARMAAIKDAQQKAKMLAEGFGEELDGVWQISYFEQRPIQPVMLRMNSEAKGFDAGPSYQQGQVTIQDRVEVTYRLK</sequence>
<evidence type="ECO:0000313" key="2">
    <source>
        <dbReference type="EMBL" id="MBL4912518.1"/>
    </source>
</evidence>
<organism evidence="2 3">
    <name type="scientific">Shewanella schlegeliana</name>
    <dbReference type="NCBI Taxonomy" id="190308"/>
    <lineage>
        <taxon>Bacteria</taxon>
        <taxon>Pseudomonadati</taxon>
        <taxon>Pseudomonadota</taxon>
        <taxon>Gammaproteobacteria</taxon>
        <taxon>Alteromonadales</taxon>
        <taxon>Shewanellaceae</taxon>
        <taxon>Shewanella</taxon>
    </lineage>
</organism>
<keyword evidence="1" id="KW-0732">Signal</keyword>
<dbReference type="NCBIfam" id="NF008299">
    <property type="entry name" value="PRK11087.1"/>
    <property type="match status" value="1"/>
</dbReference>
<dbReference type="EMBL" id="JAESVD010000002">
    <property type="protein sequence ID" value="MBL4912518.1"/>
    <property type="molecule type" value="Genomic_DNA"/>
</dbReference>